<dbReference type="InterPro" id="IPR013325">
    <property type="entry name" value="RNA_pol_sigma_r2"/>
</dbReference>
<evidence type="ECO:0000313" key="9">
    <source>
        <dbReference type="Proteomes" id="UP001501509"/>
    </source>
</evidence>
<reference evidence="8 9" key="1">
    <citation type="journal article" date="2019" name="Int. J. Syst. Evol. Microbiol.">
        <title>The Global Catalogue of Microorganisms (GCM) 10K type strain sequencing project: providing services to taxonomists for standard genome sequencing and annotation.</title>
        <authorList>
            <consortium name="The Broad Institute Genomics Platform"/>
            <consortium name="The Broad Institute Genome Sequencing Center for Infectious Disease"/>
            <person name="Wu L."/>
            <person name="Ma J."/>
        </authorList>
    </citation>
    <scope>NUCLEOTIDE SEQUENCE [LARGE SCALE GENOMIC DNA]</scope>
    <source>
        <strain evidence="8 9">JCM 6833</strain>
    </source>
</reference>
<evidence type="ECO:0000256" key="3">
    <source>
        <dbReference type="ARBA" id="ARBA00023015"/>
    </source>
</evidence>
<comment type="subunit">
    <text evidence="2">Interacts transiently with the RNA polymerase catalytic core formed by RpoA, RpoB, RpoC and RpoZ (2 alpha, 1 beta, 1 beta' and 1 omega subunit) to form the RNA polymerase holoenzyme that can initiate transcription.</text>
</comment>
<dbReference type="PANTHER" id="PTHR30173">
    <property type="entry name" value="SIGMA 19 FACTOR"/>
    <property type="match status" value="1"/>
</dbReference>
<dbReference type="Gene3D" id="3.10.450.50">
    <property type="match status" value="1"/>
</dbReference>
<evidence type="ECO:0000259" key="6">
    <source>
        <dbReference type="Pfam" id="PF04542"/>
    </source>
</evidence>
<feature type="domain" description="RNA polymerase sigma-70 region 2" evidence="6">
    <location>
        <begin position="26"/>
        <end position="87"/>
    </location>
</feature>
<dbReference type="Pfam" id="PF04542">
    <property type="entry name" value="Sigma70_r2"/>
    <property type="match status" value="1"/>
</dbReference>
<dbReference type="SUPFAM" id="SSF54427">
    <property type="entry name" value="NTF2-like"/>
    <property type="match status" value="1"/>
</dbReference>
<feature type="domain" description="RNA polymerase sigma factor 70 region 4 type 2" evidence="7">
    <location>
        <begin position="121"/>
        <end position="171"/>
    </location>
</feature>
<keyword evidence="5" id="KW-0804">Transcription</keyword>
<protein>
    <submittedName>
        <fullName evidence="8">RNA polymerase sigma factor SigJ</fullName>
    </submittedName>
</protein>
<dbReference type="EMBL" id="BAAATD010000012">
    <property type="protein sequence ID" value="GAA2625505.1"/>
    <property type="molecule type" value="Genomic_DNA"/>
</dbReference>
<dbReference type="InterPro" id="IPR014284">
    <property type="entry name" value="RNA_pol_sigma-70_dom"/>
</dbReference>
<dbReference type="Pfam" id="PF08281">
    <property type="entry name" value="Sigma70_r4_2"/>
    <property type="match status" value="1"/>
</dbReference>
<evidence type="ECO:0000256" key="5">
    <source>
        <dbReference type="ARBA" id="ARBA00023163"/>
    </source>
</evidence>
<proteinExistence type="inferred from homology"/>
<dbReference type="InterPro" id="IPR013249">
    <property type="entry name" value="RNA_pol_sigma70_r4_t2"/>
</dbReference>
<dbReference type="InterPro" id="IPR007627">
    <property type="entry name" value="RNA_pol_sigma70_r2"/>
</dbReference>
<dbReference type="CDD" id="cd06171">
    <property type="entry name" value="Sigma70_r4"/>
    <property type="match status" value="1"/>
</dbReference>
<evidence type="ECO:0000313" key="8">
    <source>
        <dbReference type="EMBL" id="GAA2625505.1"/>
    </source>
</evidence>
<comment type="similarity">
    <text evidence="1">Belongs to the sigma-70 factor family. ECF subfamily.</text>
</comment>
<keyword evidence="4" id="KW-0731">Sigma factor</keyword>
<dbReference type="Gene3D" id="1.10.10.10">
    <property type="entry name" value="Winged helix-like DNA-binding domain superfamily/Winged helix DNA-binding domain"/>
    <property type="match status" value="1"/>
</dbReference>
<keyword evidence="9" id="KW-1185">Reference proteome</keyword>
<dbReference type="SUPFAM" id="SSF88659">
    <property type="entry name" value="Sigma3 and sigma4 domains of RNA polymerase sigma factors"/>
    <property type="match status" value="1"/>
</dbReference>
<accession>A0ABN3QG41</accession>
<sequence length="301" mass="32643">MIEKGHPGTRSADNVVGMSEAGEFGDHRGHLWGVAYRILGTVSEADDAVQEAWLRWRGVDREDVDDARAYLTTIVSRVCYDMLSSARSARESYIGEWLPEPVVQEPGPEERATMDESVGLALLAVMERLSPAERTSLVLHDVFALTFEEIAEIVGRTPGAVRQLASKARRRVQEYAPRRTLDRSVQVKVVEAFATAATTGDLPALVSVLDPDVVWRADGGGVVTAALVPVRGAGRVAALVLGMVERWFDGMSAEFREVNGAPGVVIRNAAGAVDSVLGFTVSDGRVTEVDVIRNPDKLRHL</sequence>
<evidence type="ECO:0000256" key="1">
    <source>
        <dbReference type="ARBA" id="ARBA00010641"/>
    </source>
</evidence>
<evidence type="ECO:0000256" key="4">
    <source>
        <dbReference type="ARBA" id="ARBA00023082"/>
    </source>
</evidence>
<dbReference type="InterPro" id="IPR036388">
    <property type="entry name" value="WH-like_DNA-bd_sf"/>
</dbReference>
<dbReference type="NCBIfam" id="NF007214">
    <property type="entry name" value="PRK09636.1"/>
    <property type="match status" value="1"/>
</dbReference>
<dbReference type="Proteomes" id="UP001501509">
    <property type="component" value="Unassembled WGS sequence"/>
</dbReference>
<dbReference type="InterPro" id="IPR032710">
    <property type="entry name" value="NTF2-like_dom_sf"/>
</dbReference>
<evidence type="ECO:0000256" key="2">
    <source>
        <dbReference type="ARBA" id="ARBA00011344"/>
    </source>
</evidence>
<dbReference type="InterPro" id="IPR052704">
    <property type="entry name" value="ECF_Sigma-70_Domain"/>
</dbReference>
<dbReference type="NCBIfam" id="TIGR02937">
    <property type="entry name" value="sigma70-ECF"/>
    <property type="match status" value="1"/>
</dbReference>
<dbReference type="InterPro" id="IPR013324">
    <property type="entry name" value="RNA_pol_sigma_r3/r4-like"/>
</dbReference>
<evidence type="ECO:0000259" key="7">
    <source>
        <dbReference type="Pfam" id="PF08281"/>
    </source>
</evidence>
<dbReference type="Gene3D" id="1.10.1740.10">
    <property type="match status" value="1"/>
</dbReference>
<gene>
    <name evidence="8" type="primary">sigJ_5</name>
    <name evidence="8" type="ORF">GCM10010411_72770</name>
</gene>
<organism evidence="8 9">
    <name type="scientific">Actinomadura fulvescens</name>
    <dbReference type="NCBI Taxonomy" id="46160"/>
    <lineage>
        <taxon>Bacteria</taxon>
        <taxon>Bacillati</taxon>
        <taxon>Actinomycetota</taxon>
        <taxon>Actinomycetes</taxon>
        <taxon>Streptosporangiales</taxon>
        <taxon>Thermomonosporaceae</taxon>
        <taxon>Actinomadura</taxon>
    </lineage>
</organism>
<keyword evidence="3" id="KW-0805">Transcription regulation</keyword>
<name>A0ABN3QG41_9ACTN</name>
<dbReference type="PANTHER" id="PTHR30173:SF43">
    <property type="entry name" value="ECF RNA POLYMERASE SIGMA FACTOR SIGI-RELATED"/>
    <property type="match status" value="1"/>
</dbReference>
<comment type="caution">
    <text evidence="8">The sequence shown here is derived from an EMBL/GenBank/DDBJ whole genome shotgun (WGS) entry which is preliminary data.</text>
</comment>
<dbReference type="SUPFAM" id="SSF88946">
    <property type="entry name" value="Sigma2 domain of RNA polymerase sigma factors"/>
    <property type="match status" value="1"/>
</dbReference>